<feature type="region of interest" description="Disordered" evidence="1">
    <location>
        <begin position="238"/>
        <end position="265"/>
    </location>
</feature>
<evidence type="ECO:0000313" key="4">
    <source>
        <dbReference type="Proteomes" id="UP001056384"/>
    </source>
</evidence>
<keyword evidence="2" id="KW-0732">Signal</keyword>
<evidence type="ECO:0000256" key="2">
    <source>
        <dbReference type="SAM" id="SignalP"/>
    </source>
</evidence>
<dbReference type="OrthoDB" id="3649168at2759"/>
<keyword evidence="4" id="KW-1185">Reference proteome</keyword>
<dbReference type="AlphaFoldDB" id="A0A9Q9ATY3"/>
<dbReference type="EMBL" id="CP099422">
    <property type="protein sequence ID" value="USW53138.1"/>
    <property type="molecule type" value="Genomic_DNA"/>
</dbReference>
<evidence type="ECO:0000313" key="3">
    <source>
        <dbReference type="EMBL" id="USW53138.1"/>
    </source>
</evidence>
<evidence type="ECO:0000256" key="1">
    <source>
        <dbReference type="SAM" id="MobiDB-lite"/>
    </source>
</evidence>
<accession>A0A9Q9ATY3</accession>
<gene>
    <name evidence="3" type="ORF">Slin15195_G064570</name>
</gene>
<organism evidence="3 4">
    <name type="scientific">Septoria linicola</name>
    <dbReference type="NCBI Taxonomy" id="215465"/>
    <lineage>
        <taxon>Eukaryota</taxon>
        <taxon>Fungi</taxon>
        <taxon>Dikarya</taxon>
        <taxon>Ascomycota</taxon>
        <taxon>Pezizomycotina</taxon>
        <taxon>Dothideomycetes</taxon>
        <taxon>Dothideomycetidae</taxon>
        <taxon>Mycosphaerellales</taxon>
        <taxon>Mycosphaerellaceae</taxon>
        <taxon>Septoria</taxon>
    </lineage>
</organism>
<feature type="chain" id="PRO_5040254695" evidence="2">
    <location>
        <begin position="20"/>
        <end position="265"/>
    </location>
</feature>
<feature type="compositionally biased region" description="Low complexity" evidence="1">
    <location>
        <begin position="238"/>
        <end position="254"/>
    </location>
</feature>
<feature type="signal peptide" evidence="2">
    <location>
        <begin position="1"/>
        <end position="19"/>
    </location>
</feature>
<reference evidence="3" key="1">
    <citation type="submission" date="2022-06" db="EMBL/GenBank/DDBJ databases">
        <title>Complete genome sequences of two strains of the flax pathogen Septoria linicola.</title>
        <authorList>
            <person name="Lapalu N."/>
            <person name="Simon A."/>
            <person name="Demenou B."/>
            <person name="Paumier D."/>
            <person name="Guillot M.-P."/>
            <person name="Gout L."/>
            <person name="Valade R."/>
        </authorList>
    </citation>
    <scope>NUCLEOTIDE SEQUENCE</scope>
    <source>
        <strain evidence="3">SE15195</strain>
    </source>
</reference>
<name>A0A9Q9ATY3_9PEZI</name>
<protein>
    <submittedName>
        <fullName evidence="3">Uncharacterized protein</fullName>
    </submittedName>
</protein>
<proteinExistence type="predicted"/>
<sequence length="265" mass="27523">MQHLILVATVLAIAILGTGTDFIIANTTVCYGAFPMDSCKTGVQVISQGVDFSTSLSCNGLCDSYIKKNSAGPSASDFTSTGNMCDRGRLYFERNYTKSTVNGTFDIYQGLDASGYSLGQCEYMEAKIDESKRRCSQWLGTIFYVASYICNTTICGDDSLTSSSISSTLSATLASNATSEARSSSAIDGVSSTLTSSLAVSITTSSTLAGSSTDSASAISISSLGSLTTTSLLTESASSSVSTAAPQEATTAAAKRGVRERKWNG</sequence>
<dbReference type="Proteomes" id="UP001056384">
    <property type="component" value="Chromosome 5"/>
</dbReference>